<evidence type="ECO:0000313" key="3">
    <source>
        <dbReference type="Proteomes" id="UP000317012"/>
    </source>
</evidence>
<accession>A0A514U0J0</accession>
<reference evidence="2 3" key="1">
    <citation type="submission" date="2019-06" db="EMBL/GenBank/DDBJ databases">
        <authorList>
            <person name="Engstrom E.M."/>
            <person name="Butela K.A."/>
            <person name="Garlena R.A."/>
            <person name="Russell D.A."/>
            <person name="Pope W.H."/>
            <person name="Jacobs-Sera D."/>
            <person name="Hatfull G.F."/>
        </authorList>
    </citation>
    <scope>NUCLEOTIDE SEQUENCE [LARGE SCALE GENOMIC DNA]</scope>
</reference>
<gene>
    <name evidence="2" type="primary">2</name>
    <name evidence="2" type="ORF">SEA_SOSHARI_2</name>
</gene>
<evidence type="ECO:0000256" key="1">
    <source>
        <dbReference type="SAM" id="MobiDB-lite"/>
    </source>
</evidence>
<organism evidence="2 3">
    <name type="scientific">Mycobacterium phage Soshari</name>
    <dbReference type="NCBI Taxonomy" id="2593353"/>
    <lineage>
        <taxon>Viruses</taxon>
        <taxon>Duplodnaviria</taxon>
        <taxon>Heunggongvirae</taxon>
        <taxon>Uroviricota</taxon>
        <taxon>Caudoviricetes</taxon>
        <taxon>Microwolfvirus</taxon>
        <taxon>Mycobacterium phage Bxz2</taxon>
    </lineage>
</organism>
<dbReference type="Proteomes" id="UP000317012">
    <property type="component" value="Segment"/>
</dbReference>
<feature type="region of interest" description="Disordered" evidence="1">
    <location>
        <begin position="50"/>
        <end position="72"/>
    </location>
</feature>
<proteinExistence type="predicted"/>
<evidence type="ECO:0000313" key="2">
    <source>
        <dbReference type="EMBL" id="QDK02458.1"/>
    </source>
</evidence>
<dbReference type="EMBL" id="MN096368">
    <property type="protein sequence ID" value="QDK02458.1"/>
    <property type="molecule type" value="Genomic_DNA"/>
</dbReference>
<feature type="compositionally biased region" description="Pro residues" evidence="1">
    <location>
        <begin position="55"/>
        <end position="65"/>
    </location>
</feature>
<protein>
    <submittedName>
        <fullName evidence="2">Uncharacterized protein</fullName>
    </submittedName>
</protein>
<sequence length="72" mass="7834">MSARYPQWCDPFHSQQGVMRVFPKPAPTIGCRGKREGNLRRGERWGLALARPSEEPPPSGSPPGAPGALPLQ</sequence>
<name>A0A514U0J0_BPMB2</name>